<gene>
    <name evidence="2" type="ORF">GCU56_16390</name>
</gene>
<dbReference type="CDD" id="cd03311">
    <property type="entry name" value="CIMS_C_terminal_like"/>
    <property type="match status" value="1"/>
</dbReference>
<comment type="caution">
    <text evidence="2">The sequence shown here is derived from an EMBL/GenBank/DDBJ whole genome shotgun (WGS) entry which is preliminary data.</text>
</comment>
<dbReference type="Gene3D" id="3.20.20.210">
    <property type="match status" value="1"/>
</dbReference>
<dbReference type="InterPro" id="IPR038071">
    <property type="entry name" value="UROD/MetE-like_sf"/>
</dbReference>
<organism evidence="2 3">
    <name type="scientific">Geodermatophilus sabuli</name>
    <dbReference type="NCBI Taxonomy" id="1564158"/>
    <lineage>
        <taxon>Bacteria</taxon>
        <taxon>Bacillati</taxon>
        <taxon>Actinomycetota</taxon>
        <taxon>Actinomycetes</taxon>
        <taxon>Geodermatophilales</taxon>
        <taxon>Geodermatophilaceae</taxon>
        <taxon>Geodermatophilus</taxon>
    </lineage>
</organism>
<accession>A0A7K3W465</accession>
<evidence type="ECO:0000313" key="2">
    <source>
        <dbReference type="EMBL" id="NEK59438.1"/>
    </source>
</evidence>
<keyword evidence="3" id="KW-1185">Reference proteome</keyword>
<evidence type="ECO:0000259" key="1">
    <source>
        <dbReference type="Pfam" id="PF01717"/>
    </source>
</evidence>
<feature type="domain" description="Cobalamin-independent methionine synthase MetE C-terminal/archaeal" evidence="1">
    <location>
        <begin position="196"/>
        <end position="378"/>
    </location>
</feature>
<sequence length="398" mass="43052">MRRSTDRILTSHTGSLHRSADFEAVAARHFDPTTPPDPGWATLLPQEVEGVVRTQRELGVDLVNDGEYSKTNWINYAATRLGGLVESSALPPSMKRGLGGATDIARFPGFYRDAAELDGVTLWQRHSESFFNTSGPPTWPTCVGPITYVGQDAVAADIAALKVALGAVGADPGEGFIGVAAPGTFGTLFADEHYGDQEAYLFALADAIGEECRAIAEAGLVVQIDDPMLPSTHDMLELTRAQTLELGELIVAATNRALEGIPEEQVRYHICWGSWNAPHTSDIGLADILDLVYQVQAQTYSVEAANVRHDHEWRAFERRPLPDGKIVMPGVVSHATNVVEHPEGVAERIVRYAGVVGRENVIAGTDCGFRARSHPEVAWAKLQALGEGAARASEILWR</sequence>
<dbReference type="PANTHER" id="PTHR43844">
    <property type="entry name" value="METHIONINE SYNTHASE"/>
    <property type="match status" value="1"/>
</dbReference>
<protein>
    <submittedName>
        <fullName evidence="2">Cobalamin-independent methionine synthase II family protein</fullName>
    </submittedName>
</protein>
<dbReference type="InterPro" id="IPR002629">
    <property type="entry name" value="Met_Synth_C/arc"/>
</dbReference>
<dbReference type="GO" id="GO:0003871">
    <property type="term" value="F:5-methyltetrahydropteroyltriglutamate-homocysteine S-methyltransferase activity"/>
    <property type="evidence" value="ECO:0007669"/>
    <property type="project" value="InterPro"/>
</dbReference>
<dbReference type="SUPFAM" id="SSF51726">
    <property type="entry name" value="UROD/MetE-like"/>
    <property type="match status" value="1"/>
</dbReference>
<dbReference type="EMBL" id="JAAGWF010000018">
    <property type="protein sequence ID" value="NEK59438.1"/>
    <property type="molecule type" value="Genomic_DNA"/>
</dbReference>
<dbReference type="PANTHER" id="PTHR43844:SF2">
    <property type="entry name" value="SYNTHASE, VITAMIN-B12 INDEPENDENT, PUTATIVE (AFU_ORTHOLOGUE AFUA_3G12060)-RELATED"/>
    <property type="match status" value="1"/>
</dbReference>
<reference evidence="2 3" key="1">
    <citation type="submission" date="2020-02" db="EMBL/GenBank/DDBJ databases">
        <title>Geodermatophilus sabuli CPCC 205279 I12A-02694.</title>
        <authorList>
            <person name="Jiang Z."/>
        </authorList>
    </citation>
    <scope>NUCLEOTIDE SEQUENCE [LARGE SCALE GENOMIC DNA]</scope>
    <source>
        <strain evidence="2 3">I12A-02694</strain>
    </source>
</reference>
<dbReference type="Pfam" id="PF01717">
    <property type="entry name" value="Meth_synt_2"/>
    <property type="match status" value="1"/>
</dbReference>
<evidence type="ECO:0000313" key="3">
    <source>
        <dbReference type="Proteomes" id="UP000470246"/>
    </source>
</evidence>
<dbReference type="AlphaFoldDB" id="A0A7K3W465"/>
<dbReference type="RefSeq" id="WP_163482814.1">
    <property type="nucleotide sequence ID" value="NZ_JAAGWF010000018.1"/>
</dbReference>
<dbReference type="GO" id="GO:0008270">
    <property type="term" value="F:zinc ion binding"/>
    <property type="evidence" value="ECO:0007669"/>
    <property type="project" value="InterPro"/>
</dbReference>
<dbReference type="Proteomes" id="UP000470246">
    <property type="component" value="Unassembled WGS sequence"/>
</dbReference>
<dbReference type="GO" id="GO:0009086">
    <property type="term" value="P:methionine biosynthetic process"/>
    <property type="evidence" value="ECO:0007669"/>
    <property type="project" value="InterPro"/>
</dbReference>
<proteinExistence type="predicted"/>
<name>A0A7K3W465_9ACTN</name>